<gene>
    <name evidence="5" type="ORF">AY555_03550</name>
</gene>
<dbReference type="InterPro" id="IPR005143">
    <property type="entry name" value="TF_LuxR_autoind-bd_dom"/>
</dbReference>
<evidence type="ECO:0000256" key="2">
    <source>
        <dbReference type="ARBA" id="ARBA00023125"/>
    </source>
</evidence>
<proteinExistence type="predicted"/>
<name>A0A143DCH2_9PROT</name>
<feature type="domain" description="Transcription factor LuxR-like autoinducer-binding" evidence="4">
    <location>
        <begin position="47"/>
        <end position="186"/>
    </location>
</feature>
<dbReference type="Proteomes" id="UP000076066">
    <property type="component" value="Chromosome"/>
</dbReference>
<organism evidence="5 6">
    <name type="scientific">Haematospirillum jordaniae</name>
    <dbReference type="NCBI Taxonomy" id="1549855"/>
    <lineage>
        <taxon>Bacteria</taxon>
        <taxon>Pseudomonadati</taxon>
        <taxon>Pseudomonadota</taxon>
        <taxon>Alphaproteobacteria</taxon>
        <taxon>Rhodospirillales</taxon>
        <taxon>Novispirillaceae</taxon>
        <taxon>Haematospirillum</taxon>
    </lineage>
</organism>
<dbReference type="EMBL" id="CP014525">
    <property type="protein sequence ID" value="AMW34415.1"/>
    <property type="molecule type" value="Genomic_DNA"/>
</dbReference>
<dbReference type="OrthoDB" id="7345476at2"/>
<keyword evidence="1" id="KW-0805">Transcription regulation</keyword>
<dbReference type="SUPFAM" id="SSF75516">
    <property type="entry name" value="Pheromone-binding domain of LuxR-like quorum-sensing transcription factors"/>
    <property type="match status" value="1"/>
</dbReference>
<dbReference type="InterPro" id="IPR036693">
    <property type="entry name" value="TF_LuxR_autoind-bd_dom_sf"/>
</dbReference>
<keyword evidence="6" id="KW-1185">Reference proteome</keyword>
<dbReference type="KEGG" id="hjo:AY555_03550"/>
<dbReference type="AlphaFoldDB" id="A0A143DCH2"/>
<evidence type="ECO:0000313" key="5">
    <source>
        <dbReference type="EMBL" id="AMW34415.1"/>
    </source>
</evidence>
<protein>
    <recommendedName>
        <fullName evidence="4">Transcription factor LuxR-like autoinducer-binding domain-containing protein</fullName>
    </recommendedName>
</protein>
<dbReference type="GO" id="GO:0003677">
    <property type="term" value="F:DNA binding"/>
    <property type="evidence" value="ECO:0007669"/>
    <property type="project" value="UniProtKB-KW"/>
</dbReference>
<keyword evidence="3" id="KW-0804">Transcription</keyword>
<dbReference type="Pfam" id="PF03472">
    <property type="entry name" value="Autoind_bind"/>
    <property type="match status" value="1"/>
</dbReference>
<accession>A0A143DCH2</accession>
<dbReference type="Gene3D" id="3.30.450.80">
    <property type="entry name" value="Transcription factor LuxR-like, autoinducer-binding domain"/>
    <property type="match status" value="1"/>
</dbReference>
<sequence>MLVFFCVENTRKIPAGPSARLAGRGTVVVEAVKRFEIVNSYKDISPLFQDLLTNCTALGFEFAAFGGIEGEKTVMEETGCPLIAGSYPREWVQRYVEKAYHEIDPVVYLAPASDTTMDWKAVSTLNTDFFNEASTFGLRAGLTIPIHVSQRLYVVSFATARDTLIEADTRSILERMAFRFLQDYMHADQHAAKRDREQEKNTKILEMALSGFSSGDIAYALGMTEHHVSRHLQDAVKQHHAPALIQESDRKSAGLITIFT</sequence>
<keyword evidence="2" id="KW-0238">DNA-binding</keyword>
<reference evidence="5 6" key="1">
    <citation type="submission" date="2016-02" db="EMBL/GenBank/DDBJ databases">
        <title>Complete Genome of H5569, the type strain of the newly described species Haematospirillium jordaniae.</title>
        <authorList>
            <person name="Nicholson A.C."/>
            <person name="Humrighouse B.W."/>
            <person name="Loparov V."/>
            <person name="McQuiston J.R."/>
        </authorList>
    </citation>
    <scope>NUCLEOTIDE SEQUENCE [LARGE SCALE GENOMIC DNA]</scope>
    <source>
        <strain evidence="5 6">H5569</strain>
    </source>
</reference>
<evidence type="ECO:0000256" key="3">
    <source>
        <dbReference type="ARBA" id="ARBA00023163"/>
    </source>
</evidence>
<evidence type="ECO:0000256" key="1">
    <source>
        <dbReference type="ARBA" id="ARBA00023015"/>
    </source>
</evidence>
<dbReference type="STRING" id="1549855.AY555_03550"/>
<evidence type="ECO:0000259" key="4">
    <source>
        <dbReference type="Pfam" id="PF03472"/>
    </source>
</evidence>
<evidence type="ECO:0000313" key="6">
    <source>
        <dbReference type="Proteomes" id="UP000076066"/>
    </source>
</evidence>